<evidence type="ECO:0000256" key="11">
    <source>
        <dbReference type="RuleBase" id="RU003733"/>
    </source>
</evidence>
<dbReference type="NCBIfam" id="NF000756">
    <property type="entry name" value="PRK00047.1"/>
    <property type="match status" value="1"/>
</dbReference>
<keyword evidence="5 10" id="KW-0418">Kinase</keyword>
<dbReference type="PIRSF" id="PIRSF000538">
    <property type="entry name" value="GlpK"/>
    <property type="match status" value="1"/>
</dbReference>
<dbReference type="AlphaFoldDB" id="A0A7K1UWI3"/>
<evidence type="ECO:0000313" key="14">
    <source>
        <dbReference type="EMBL" id="MVU78744.1"/>
    </source>
</evidence>
<feature type="binding site" evidence="10">
    <location>
        <position position="83"/>
    </location>
    <ligand>
        <name>sn-glycerol 3-phosphate</name>
        <dbReference type="ChEBI" id="CHEBI:57597"/>
    </ligand>
</feature>
<dbReference type="InterPro" id="IPR000577">
    <property type="entry name" value="Carb_kinase_FGGY"/>
</dbReference>
<dbReference type="EC" id="2.7.1.30" evidence="10"/>
<comment type="catalytic activity">
    <reaction evidence="8 10">
        <text>glycerol + ATP = sn-glycerol 3-phosphate + ADP + H(+)</text>
        <dbReference type="Rhea" id="RHEA:21644"/>
        <dbReference type="ChEBI" id="CHEBI:15378"/>
        <dbReference type="ChEBI" id="CHEBI:17754"/>
        <dbReference type="ChEBI" id="CHEBI:30616"/>
        <dbReference type="ChEBI" id="CHEBI:57597"/>
        <dbReference type="ChEBI" id="CHEBI:456216"/>
        <dbReference type="EC" id="2.7.1.30"/>
    </reaction>
</comment>
<feature type="binding site" evidence="10">
    <location>
        <position position="12"/>
    </location>
    <ligand>
        <name>ATP</name>
        <dbReference type="ChEBI" id="CHEBI:30616"/>
    </ligand>
</feature>
<dbReference type="Gene3D" id="3.30.420.40">
    <property type="match status" value="2"/>
</dbReference>
<dbReference type="GO" id="GO:0006072">
    <property type="term" value="P:glycerol-3-phosphate metabolic process"/>
    <property type="evidence" value="ECO:0007669"/>
    <property type="project" value="InterPro"/>
</dbReference>
<dbReference type="HAMAP" id="MF_00186">
    <property type="entry name" value="Glycerol_kin"/>
    <property type="match status" value="1"/>
</dbReference>
<dbReference type="InterPro" id="IPR018483">
    <property type="entry name" value="Carb_kinase_FGGY_CS"/>
</dbReference>
<feature type="domain" description="Carbohydrate kinase FGGY C-terminal" evidence="13">
    <location>
        <begin position="258"/>
        <end position="451"/>
    </location>
</feature>
<feature type="binding site" evidence="10">
    <location>
        <position position="240"/>
    </location>
    <ligand>
        <name>glycerol</name>
        <dbReference type="ChEBI" id="CHEBI:17754"/>
    </ligand>
</feature>
<dbReference type="InterPro" id="IPR005999">
    <property type="entry name" value="Glycerol_kin"/>
</dbReference>
<dbReference type="GO" id="GO:0005524">
    <property type="term" value="F:ATP binding"/>
    <property type="evidence" value="ECO:0007669"/>
    <property type="project" value="UniProtKB-UniRule"/>
</dbReference>
<feature type="binding site" evidence="10">
    <location>
        <position position="262"/>
    </location>
    <ligand>
        <name>ATP</name>
        <dbReference type="ChEBI" id="CHEBI:30616"/>
    </ligand>
</feature>
<dbReference type="Pfam" id="PF00370">
    <property type="entry name" value="FGGY_N"/>
    <property type="match status" value="1"/>
</dbReference>
<evidence type="ECO:0000256" key="8">
    <source>
        <dbReference type="ARBA" id="ARBA00052101"/>
    </source>
</evidence>
<feature type="binding site" evidence="10">
    <location>
        <position position="83"/>
    </location>
    <ligand>
        <name>glycerol</name>
        <dbReference type="ChEBI" id="CHEBI:17754"/>
    </ligand>
</feature>
<dbReference type="GO" id="GO:0004370">
    <property type="term" value="F:glycerol kinase activity"/>
    <property type="evidence" value="ECO:0007669"/>
    <property type="project" value="UniProtKB-UniRule"/>
</dbReference>
<feature type="binding site" evidence="10">
    <location>
        <position position="82"/>
    </location>
    <ligand>
        <name>glycerol</name>
        <dbReference type="ChEBI" id="CHEBI:17754"/>
    </ligand>
</feature>
<dbReference type="InterPro" id="IPR018485">
    <property type="entry name" value="FGGY_C"/>
</dbReference>
<feature type="binding site" evidence="10">
    <location>
        <position position="416"/>
    </location>
    <ligand>
        <name>ADP</name>
        <dbReference type="ChEBI" id="CHEBI:456216"/>
    </ligand>
</feature>
<dbReference type="FunFam" id="3.30.420.40:FF:000007">
    <property type="entry name" value="Glycerol kinase"/>
    <property type="match status" value="1"/>
</dbReference>
<dbReference type="EMBL" id="WRPP01000003">
    <property type="protein sequence ID" value="MVU78744.1"/>
    <property type="molecule type" value="Genomic_DNA"/>
</dbReference>
<evidence type="ECO:0000259" key="12">
    <source>
        <dbReference type="Pfam" id="PF00370"/>
    </source>
</evidence>
<comment type="pathway">
    <text evidence="1 10">Polyol metabolism; glycerol degradation via glycerol kinase pathway; sn-glycerol 3-phosphate from glycerol: step 1/1.</text>
</comment>
<feature type="binding site" evidence="10">
    <location>
        <position position="306"/>
    </location>
    <ligand>
        <name>ATP</name>
        <dbReference type="ChEBI" id="CHEBI:30616"/>
    </ligand>
</feature>
<keyword evidence="6 10" id="KW-0319">Glycerol metabolism</keyword>
<evidence type="ECO:0000256" key="2">
    <source>
        <dbReference type="ARBA" id="ARBA00009156"/>
    </source>
</evidence>
<feature type="binding site" evidence="10">
    <location>
        <position position="12"/>
    </location>
    <ligand>
        <name>ADP</name>
        <dbReference type="ChEBI" id="CHEBI:456216"/>
    </ligand>
</feature>
<feature type="binding site" evidence="10">
    <location>
        <position position="13"/>
    </location>
    <ligand>
        <name>ATP</name>
        <dbReference type="ChEBI" id="CHEBI:30616"/>
    </ligand>
</feature>
<dbReference type="CDD" id="cd07769">
    <property type="entry name" value="ASKHA_NBD_FGGY_GK"/>
    <property type="match status" value="1"/>
</dbReference>
<keyword evidence="4 10" id="KW-0547">Nucleotide-binding</keyword>
<evidence type="ECO:0000256" key="10">
    <source>
        <dbReference type="HAMAP-Rule" id="MF_00186"/>
    </source>
</evidence>
<dbReference type="GO" id="GO:0005829">
    <property type="term" value="C:cytosol"/>
    <property type="evidence" value="ECO:0007669"/>
    <property type="project" value="UniProtKB-ARBA"/>
</dbReference>
<dbReference type="NCBIfam" id="TIGR01311">
    <property type="entry name" value="glycerol_kin"/>
    <property type="match status" value="1"/>
</dbReference>
<evidence type="ECO:0000313" key="15">
    <source>
        <dbReference type="Proteomes" id="UP000466794"/>
    </source>
</evidence>
<comment type="function">
    <text evidence="9 10">Key enzyme in the regulation of glycerol uptake and metabolism. Catalyzes the phosphorylation of glycerol to yield sn-glycerol 3-phosphate.</text>
</comment>
<feature type="binding site" evidence="10">
    <location>
        <position position="82"/>
    </location>
    <ligand>
        <name>sn-glycerol 3-phosphate</name>
        <dbReference type="ChEBI" id="CHEBI:57597"/>
    </ligand>
</feature>
<dbReference type="FunFam" id="3.30.420.40:FF:000008">
    <property type="entry name" value="Glycerol kinase"/>
    <property type="match status" value="1"/>
</dbReference>
<evidence type="ECO:0000256" key="6">
    <source>
        <dbReference type="ARBA" id="ARBA00022798"/>
    </source>
</evidence>
<feature type="binding site" evidence="10">
    <location>
        <position position="12"/>
    </location>
    <ligand>
        <name>sn-glycerol 3-phosphate</name>
        <dbReference type="ChEBI" id="CHEBI:57597"/>
    </ligand>
</feature>
<evidence type="ECO:0000256" key="3">
    <source>
        <dbReference type="ARBA" id="ARBA00022679"/>
    </source>
</evidence>
<dbReference type="UniPathway" id="UPA00618">
    <property type="reaction ID" value="UER00672"/>
</dbReference>
<comment type="caution">
    <text evidence="14">The sequence shown here is derived from an EMBL/GenBank/DDBJ whole genome shotgun (WGS) entry which is preliminary data.</text>
</comment>
<proteinExistence type="inferred from homology"/>
<comment type="similarity">
    <text evidence="2 10 11">Belongs to the FGGY kinase family.</text>
</comment>
<dbReference type="InterPro" id="IPR018484">
    <property type="entry name" value="FGGY_N"/>
</dbReference>
<feature type="binding site" evidence="10">
    <location>
        <position position="14"/>
    </location>
    <ligand>
        <name>ATP</name>
        <dbReference type="ChEBI" id="CHEBI:30616"/>
    </ligand>
</feature>
<evidence type="ECO:0000256" key="7">
    <source>
        <dbReference type="ARBA" id="ARBA00022840"/>
    </source>
</evidence>
<feature type="binding site" evidence="10">
    <location>
        <position position="412"/>
    </location>
    <ligand>
        <name>ADP</name>
        <dbReference type="ChEBI" id="CHEBI:456216"/>
    </ligand>
</feature>
<dbReference type="Proteomes" id="UP000466794">
    <property type="component" value="Unassembled WGS sequence"/>
</dbReference>
<feature type="binding site" evidence="10">
    <location>
        <position position="241"/>
    </location>
    <ligand>
        <name>glycerol</name>
        <dbReference type="ChEBI" id="CHEBI:17754"/>
    </ligand>
</feature>
<name>A0A7K1UWI3_9NOCA</name>
<dbReference type="GO" id="GO:0019563">
    <property type="term" value="P:glycerol catabolic process"/>
    <property type="evidence" value="ECO:0007669"/>
    <property type="project" value="UniProtKB-UniRule"/>
</dbReference>
<evidence type="ECO:0000256" key="5">
    <source>
        <dbReference type="ARBA" id="ARBA00022777"/>
    </source>
</evidence>
<protein>
    <recommendedName>
        <fullName evidence="10">Glycerol kinase</fullName>
        <ecNumber evidence="10">2.7.1.30</ecNumber>
    </recommendedName>
    <alternativeName>
        <fullName evidence="10">ATP:glycerol 3-phosphotransferase</fullName>
    </alternativeName>
    <alternativeName>
        <fullName evidence="10">Glycerokinase</fullName>
        <shortName evidence="10">GK</shortName>
    </alternativeName>
</protein>
<feature type="binding site" evidence="10">
    <location>
        <position position="306"/>
    </location>
    <ligand>
        <name>ADP</name>
        <dbReference type="ChEBI" id="CHEBI:456216"/>
    </ligand>
</feature>
<evidence type="ECO:0000259" key="13">
    <source>
        <dbReference type="Pfam" id="PF02782"/>
    </source>
</evidence>
<dbReference type="SUPFAM" id="SSF53067">
    <property type="entry name" value="Actin-like ATPase domain"/>
    <property type="match status" value="2"/>
</dbReference>
<keyword evidence="3 10" id="KW-0808">Transferase</keyword>
<feature type="binding site" evidence="10">
    <location>
        <position position="262"/>
    </location>
    <ligand>
        <name>ADP</name>
        <dbReference type="ChEBI" id="CHEBI:456216"/>
    </ligand>
</feature>
<feature type="binding site" evidence="10">
    <location>
        <position position="310"/>
    </location>
    <ligand>
        <name>ATP</name>
        <dbReference type="ChEBI" id="CHEBI:30616"/>
    </ligand>
</feature>
<feature type="binding site" evidence="10">
    <location>
        <position position="240"/>
    </location>
    <ligand>
        <name>sn-glycerol 3-phosphate</name>
        <dbReference type="ChEBI" id="CHEBI:57597"/>
    </ligand>
</feature>
<feature type="domain" description="Carbohydrate kinase FGGY N-terminal" evidence="12">
    <location>
        <begin position="4"/>
        <end position="247"/>
    </location>
</feature>
<feature type="binding site" evidence="10">
    <location>
        <position position="134"/>
    </location>
    <ligand>
        <name>glycerol</name>
        <dbReference type="ChEBI" id="CHEBI:17754"/>
    </ligand>
</feature>
<gene>
    <name evidence="10 14" type="primary">glpK</name>
    <name evidence="14" type="ORF">GPX89_16020</name>
</gene>
<dbReference type="Pfam" id="PF02782">
    <property type="entry name" value="FGGY_C"/>
    <property type="match status" value="1"/>
</dbReference>
<dbReference type="InterPro" id="IPR043129">
    <property type="entry name" value="ATPase_NBD"/>
</dbReference>
<comment type="activity regulation">
    <text evidence="10">Inhibited by fructose 1,6-bisphosphate (FBP).</text>
</comment>
<evidence type="ECO:0000256" key="9">
    <source>
        <dbReference type="ARBA" id="ARBA00054633"/>
    </source>
</evidence>
<feature type="binding site" evidence="10">
    <location>
        <position position="16"/>
    </location>
    <ligand>
        <name>ADP</name>
        <dbReference type="ChEBI" id="CHEBI:456216"/>
    </ligand>
</feature>
<dbReference type="PANTHER" id="PTHR10196:SF69">
    <property type="entry name" value="GLYCEROL KINASE"/>
    <property type="match status" value="1"/>
</dbReference>
<keyword evidence="15" id="KW-1185">Reference proteome</keyword>
<feature type="binding site" evidence="10">
    <location>
        <position position="412"/>
    </location>
    <ligand>
        <name>ATP</name>
        <dbReference type="ChEBI" id="CHEBI:30616"/>
    </ligand>
</feature>
<accession>A0A7K1UWI3</accession>
<dbReference type="PANTHER" id="PTHR10196">
    <property type="entry name" value="SUGAR KINASE"/>
    <property type="match status" value="1"/>
</dbReference>
<evidence type="ECO:0000256" key="4">
    <source>
        <dbReference type="ARBA" id="ARBA00022741"/>
    </source>
</evidence>
<organism evidence="14 15">
    <name type="scientific">Nocardia terrae</name>
    <dbReference type="NCBI Taxonomy" id="2675851"/>
    <lineage>
        <taxon>Bacteria</taxon>
        <taxon>Bacillati</taxon>
        <taxon>Actinomycetota</taxon>
        <taxon>Actinomycetes</taxon>
        <taxon>Mycobacteriales</taxon>
        <taxon>Nocardiaceae</taxon>
        <taxon>Nocardia</taxon>
    </lineage>
</organism>
<reference evidence="14 15" key="1">
    <citation type="submission" date="2019-12" db="EMBL/GenBank/DDBJ databases">
        <title>Nocardia sp. nov. ET3-3 isolated from soil.</title>
        <authorList>
            <person name="Kanchanasin P."/>
            <person name="Tanasupawat S."/>
            <person name="Yuki M."/>
            <person name="Kudo T."/>
        </authorList>
    </citation>
    <scope>NUCLEOTIDE SEQUENCE [LARGE SCALE GENOMIC DNA]</scope>
    <source>
        <strain evidence="14 15">ET3-3</strain>
    </source>
</reference>
<sequence length="512" mass="55792">MRRYVAAIDQGTTSSRCIVFDHQGRIAGVAQREHEQIFPKPGWVEHDPETIWRNTEFVIAEALRGCGIGPAEVAAVGVTNQRETTVVWDRATGRPVYNAIVWQDTRTAELTEQLAGDQGPNRYADRTGLPLSTYFAGPKLRWILDNVPGARARAEAGELCFGTMDSWVLWKLTGLHITDVTNASRTMLMDLRTLQWDPRICADFGVPMSMLPEIRSSSEVYADITHGALAGVPVAGILGDQQAATFGQACLSPGDTKNTYGTGNFMLMNTGATPVFSEHGLLTTVCYRLGDQPAVYALEGSIAVTGSLVQWLRDNLGIISSAADIEPLARTVADNGGAYIVPAFSGLFAPRWRPDARGVVAGLTRFVNRGHLARAVLEATAFQTREVIDAMRADSEAQHLDVEKVTLKVDGGMVVNELLMQFQADILDAPVVRPVVTETTALGAAYAAGLAVGYWSSTDDIRANWSEDKRWLPAMSAAERDHLVHEWNKAVDRTYNWVESDSATRKAAMAEG</sequence>
<keyword evidence="7 10" id="KW-0067">ATP-binding</keyword>
<feature type="binding site" evidence="10">
    <location>
        <position position="134"/>
    </location>
    <ligand>
        <name>sn-glycerol 3-phosphate</name>
        <dbReference type="ChEBI" id="CHEBI:57597"/>
    </ligand>
</feature>
<evidence type="ECO:0000256" key="1">
    <source>
        <dbReference type="ARBA" id="ARBA00005190"/>
    </source>
</evidence>
<dbReference type="RefSeq" id="WP_157388388.1">
    <property type="nucleotide sequence ID" value="NZ_WRPP01000003.1"/>
</dbReference>
<dbReference type="PROSITE" id="PS00445">
    <property type="entry name" value="FGGY_KINASES_2"/>
    <property type="match status" value="1"/>
</dbReference>